<dbReference type="Gene3D" id="3.40.30.10">
    <property type="entry name" value="Glutaredoxin"/>
    <property type="match status" value="1"/>
</dbReference>
<dbReference type="PROSITE" id="PS51257">
    <property type="entry name" value="PROKAR_LIPOPROTEIN"/>
    <property type="match status" value="1"/>
</dbReference>
<feature type="domain" description="Thioredoxin" evidence="6">
    <location>
        <begin position="11"/>
        <end position="151"/>
    </location>
</feature>
<dbReference type="RefSeq" id="WP_053099954.1">
    <property type="nucleotide sequence ID" value="NZ_CP012365.1"/>
</dbReference>
<evidence type="ECO:0000256" key="4">
    <source>
        <dbReference type="ARBA" id="ARBA00023284"/>
    </source>
</evidence>
<evidence type="ECO:0000313" key="8">
    <source>
        <dbReference type="Proteomes" id="UP000063953"/>
    </source>
</evidence>
<dbReference type="SUPFAM" id="SSF52833">
    <property type="entry name" value="Thioredoxin-like"/>
    <property type="match status" value="1"/>
</dbReference>
<evidence type="ECO:0000313" key="7">
    <source>
        <dbReference type="EMBL" id="AKX58998.1"/>
    </source>
</evidence>
<keyword evidence="8" id="KW-1185">Reference proteome</keyword>
<dbReference type="InterPro" id="IPR000866">
    <property type="entry name" value="AhpC/TSA"/>
</dbReference>
<name>A0A0K1XCS8_9GAMM</name>
<dbReference type="InterPro" id="IPR036249">
    <property type="entry name" value="Thioredoxin-like_sf"/>
</dbReference>
<evidence type="ECO:0000259" key="6">
    <source>
        <dbReference type="PROSITE" id="PS51352"/>
    </source>
</evidence>
<accession>A0A0K1XCS8</accession>
<dbReference type="InterPro" id="IPR013766">
    <property type="entry name" value="Thioredoxin_domain"/>
</dbReference>
<dbReference type="Proteomes" id="UP000063953">
    <property type="component" value="Chromosome"/>
</dbReference>
<evidence type="ECO:0000256" key="2">
    <source>
        <dbReference type="ARBA" id="ARBA00022748"/>
    </source>
</evidence>
<evidence type="ECO:0000256" key="3">
    <source>
        <dbReference type="ARBA" id="ARBA00023157"/>
    </source>
</evidence>
<protein>
    <recommendedName>
        <fullName evidence="6">Thioredoxin domain-containing protein</fullName>
    </recommendedName>
</protein>
<keyword evidence="5" id="KW-0732">Signal</keyword>
<keyword evidence="3" id="KW-1015">Disulfide bond</keyword>
<dbReference type="PANTHER" id="PTHR42852:SF6">
    <property type="entry name" value="THIOL:DISULFIDE INTERCHANGE PROTEIN DSBE"/>
    <property type="match status" value="1"/>
</dbReference>
<keyword evidence="2" id="KW-0201">Cytochrome c-type biogenesis</keyword>
<evidence type="ECO:0000256" key="1">
    <source>
        <dbReference type="ARBA" id="ARBA00004196"/>
    </source>
</evidence>
<dbReference type="STRING" id="1697053.AKN87_04880"/>
<dbReference type="PROSITE" id="PS51352">
    <property type="entry name" value="THIOREDOXIN_2"/>
    <property type="match status" value="1"/>
</dbReference>
<feature type="signal peptide" evidence="5">
    <location>
        <begin position="1"/>
        <end position="22"/>
    </location>
</feature>
<proteinExistence type="predicted"/>
<dbReference type="PROSITE" id="PS00194">
    <property type="entry name" value="THIOREDOXIN_1"/>
    <property type="match status" value="1"/>
</dbReference>
<dbReference type="EMBL" id="CP012365">
    <property type="protein sequence ID" value="AKX58998.1"/>
    <property type="molecule type" value="Genomic_DNA"/>
</dbReference>
<dbReference type="InterPro" id="IPR050553">
    <property type="entry name" value="Thioredoxin_ResA/DsbE_sf"/>
</dbReference>
<keyword evidence="4" id="KW-0676">Redox-active center</keyword>
<dbReference type="PANTHER" id="PTHR42852">
    <property type="entry name" value="THIOL:DISULFIDE INTERCHANGE PROTEIN DSBE"/>
    <property type="match status" value="1"/>
</dbReference>
<dbReference type="CDD" id="cd02966">
    <property type="entry name" value="TlpA_like_family"/>
    <property type="match status" value="1"/>
</dbReference>
<comment type="subcellular location">
    <subcellularLocation>
        <location evidence="1">Cell envelope</location>
    </subcellularLocation>
</comment>
<dbReference type="InterPro" id="IPR017937">
    <property type="entry name" value="Thioredoxin_CS"/>
</dbReference>
<dbReference type="AlphaFoldDB" id="A0A0K1XCS8"/>
<sequence>MKKLLLSCIALLLSACMQPLDMGNDQTGEPILVTDLAGRWLVINYWAEWCAPCRREIPQLNQLADSLAASNVKVFGVNYDQLQGDFLKQASEQMGIQFRVFQEDPAARFRLEATDRLPVTYLIHPDGETIARLLGEQTAEQIIEALVRMGWSRKPE</sequence>
<dbReference type="GO" id="GO:0017004">
    <property type="term" value="P:cytochrome complex assembly"/>
    <property type="evidence" value="ECO:0007669"/>
    <property type="project" value="UniProtKB-KW"/>
</dbReference>
<dbReference type="GO" id="GO:0030313">
    <property type="term" value="C:cell envelope"/>
    <property type="evidence" value="ECO:0007669"/>
    <property type="project" value="UniProtKB-SubCell"/>
</dbReference>
<organism evidence="7 8">
    <name type="scientific">Thiopseudomonas alkaliphila</name>
    <dbReference type="NCBI Taxonomy" id="1697053"/>
    <lineage>
        <taxon>Bacteria</taxon>
        <taxon>Pseudomonadati</taxon>
        <taxon>Pseudomonadota</taxon>
        <taxon>Gammaproteobacteria</taxon>
        <taxon>Pseudomonadales</taxon>
        <taxon>Pseudomonadaceae</taxon>
        <taxon>Thiopseudomonas</taxon>
    </lineage>
</organism>
<dbReference type="GO" id="GO:0015036">
    <property type="term" value="F:disulfide oxidoreductase activity"/>
    <property type="evidence" value="ECO:0007669"/>
    <property type="project" value="UniProtKB-ARBA"/>
</dbReference>
<dbReference type="Pfam" id="PF00578">
    <property type="entry name" value="AhpC-TSA"/>
    <property type="match status" value="1"/>
</dbReference>
<dbReference type="GO" id="GO:0016209">
    <property type="term" value="F:antioxidant activity"/>
    <property type="evidence" value="ECO:0007669"/>
    <property type="project" value="InterPro"/>
</dbReference>
<gene>
    <name evidence="7" type="ORF">AKN88_02875</name>
</gene>
<evidence type="ECO:0000256" key="5">
    <source>
        <dbReference type="SAM" id="SignalP"/>
    </source>
</evidence>
<reference evidence="7 8" key="1">
    <citation type="journal article" date="2015" name="Genome Announc.">
        <title>Genome Sequences of Oblitimonas alkaliphila gen. nov. sp. nov. (Proposed), a Novel Bacterium of the Pseudomonadaceae Family.</title>
        <authorList>
            <person name="Lauer A.C."/>
            <person name="Nicholson A.C."/>
            <person name="Humrighouse B.W."/>
            <person name="Emery B."/>
            <person name="Drobish A."/>
            <person name="Juieng P."/>
            <person name="Loparev V."/>
            <person name="McQuiston J.R."/>
        </authorList>
    </citation>
    <scope>NUCLEOTIDE SEQUENCE [LARGE SCALE GENOMIC DNA]</scope>
    <source>
        <strain evidence="7 8">E5571</strain>
    </source>
</reference>
<feature type="chain" id="PRO_5005472138" description="Thioredoxin domain-containing protein" evidence="5">
    <location>
        <begin position="23"/>
        <end position="156"/>
    </location>
</feature>